<sequence length="205" mass="22961">MFLLEKYDATLKSSLEAILNISLSRDAWLQSSLPVNMGGLGIRYSLYMATPCFLASFCLISSPSSQPTFIIAEAQEFSETSGHAEEVPAGPVCCIQSVWEVPVIQHTLFDFTILTNTSEDKARLLAAQCMIFGSWINTLPSPQLGTHMSEETFTLSHLSGTSKTAGYAAATREVEKKKTYAQLLNHFEFIQVDTRNRKTYYFYNW</sequence>
<accession>A0A8K0G3G1</accession>
<dbReference type="AlphaFoldDB" id="A0A8K0G3G1"/>
<reference evidence="1" key="1">
    <citation type="submission" date="2019-08" db="EMBL/GenBank/DDBJ databases">
        <title>The genome of the North American firefly Photinus pyralis.</title>
        <authorList>
            <consortium name="Photinus pyralis genome working group"/>
            <person name="Fallon T.R."/>
            <person name="Sander Lower S.E."/>
            <person name="Weng J.-K."/>
        </authorList>
    </citation>
    <scope>NUCLEOTIDE SEQUENCE</scope>
    <source>
        <strain evidence="1">TRF0915ILg1</strain>
        <tissue evidence="1">Whole body</tissue>
    </source>
</reference>
<organism evidence="1 2">
    <name type="scientific">Ignelater luminosus</name>
    <name type="common">Cucubano</name>
    <name type="synonym">Pyrophorus luminosus</name>
    <dbReference type="NCBI Taxonomy" id="2038154"/>
    <lineage>
        <taxon>Eukaryota</taxon>
        <taxon>Metazoa</taxon>
        <taxon>Ecdysozoa</taxon>
        <taxon>Arthropoda</taxon>
        <taxon>Hexapoda</taxon>
        <taxon>Insecta</taxon>
        <taxon>Pterygota</taxon>
        <taxon>Neoptera</taxon>
        <taxon>Endopterygota</taxon>
        <taxon>Coleoptera</taxon>
        <taxon>Polyphaga</taxon>
        <taxon>Elateriformia</taxon>
        <taxon>Elateroidea</taxon>
        <taxon>Elateridae</taxon>
        <taxon>Agrypninae</taxon>
        <taxon>Pyrophorini</taxon>
        <taxon>Ignelater</taxon>
    </lineage>
</organism>
<evidence type="ECO:0000313" key="1">
    <source>
        <dbReference type="EMBL" id="KAF2884611.1"/>
    </source>
</evidence>
<dbReference type="Proteomes" id="UP000801492">
    <property type="component" value="Unassembled WGS sequence"/>
</dbReference>
<keyword evidence="2" id="KW-1185">Reference proteome</keyword>
<name>A0A8K0G3G1_IGNLU</name>
<evidence type="ECO:0000313" key="2">
    <source>
        <dbReference type="Proteomes" id="UP000801492"/>
    </source>
</evidence>
<gene>
    <name evidence="1" type="ORF">ILUMI_21561</name>
</gene>
<comment type="caution">
    <text evidence="1">The sequence shown here is derived from an EMBL/GenBank/DDBJ whole genome shotgun (WGS) entry which is preliminary data.</text>
</comment>
<proteinExistence type="predicted"/>
<dbReference type="EMBL" id="VTPC01090150">
    <property type="protein sequence ID" value="KAF2884611.1"/>
    <property type="molecule type" value="Genomic_DNA"/>
</dbReference>
<protein>
    <submittedName>
        <fullName evidence="1">Uncharacterized protein</fullName>
    </submittedName>
</protein>